<dbReference type="Gene3D" id="1.20.1280.50">
    <property type="match status" value="1"/>
</dbReference>
<gene>
    <name evidence="2" type="ORF">RJ639_013178</name>
</gene>
<reference evidence="2" key="1">
    <citation type="submission" date="2022-12" db="EMBL/GenBank/DDBJ databases">
        <title>Draft genome assemblies for two species of Escallonia (Escalloniales).</title>
        <authorList>
            <person name="Chanderbali A."/>
            <person name="Dervinis C."/>
            <person name="Anghel I."/>
            <person name="Soltis D."/>
            <person name="Soltis P."/>
            <person name="Zapata F."/>
        </authorList>
    </citation>
    <scope>NUCLEOTIDE SEQUENCE</scope>
    <source>
        <strain evidence="2">UCBG64.0493</strain>
        <tissue evidence="2">Leaf</tissue>
    </source>
</reference>
<sequence>MGRPHIPIDTLTDILSWLPVKSLKRFSCVCKPWRSMLENPTFIAQHLKNSALKTNGGCLLLIGFNSGKLDLDMFMFLDGKLGVSACLSVPIQAEYGVKFSTNDYELVRVAYHCYSADPSMVALSQTLASRKCEGEPLWTAYKFIGESEVNVIVGFNMVEEVFCELAMPELRRTKFAYRIQPLELKASLGLIDYTPSGTVDIWVMNGSWTKQYRIAPLSSDFLGVKEIASDIVQWGTGKVAWSWNDARIGITSNLCTCVAPTIYRSFCQPTNLPATIFPKFATT</sequence>
<evidence type="ECO:0000313" key="2">
    <source>
        <dbReference type="EMBL" id="KAK3008740.1"/>
    </source>
</evidence>
<protein>
    <recommendedName>
        <fullName evidence="1">F-box domain-containing protein</fullName>
    </recommendedName>
</protein>
<dbReference type="SMART" id="SM00256">
    <property type="entry name" value="FBOX"/>
    <property type="match status" value="1"/>
</dbReference>
<dbReference type="Proteomes" id="UP001188597">
    <property type="component" value="Unassembled WGS sequence"/>
</dbReference>
<dbReference type="PANTHER" id="PTHR31111">
    <property type="entry name" value="BNAA05G37150D PROTEIN-RELATED"/>
    <property type="match status" value="1"/>
</dbReference>
<evidence type="ECO:0000259" key="1">
    <source>
        <dbReference type="PROSITE" id="PS50181"/>
    </source>
</evidence>
<dbReference type="SUPFAM" id="SSF81383">
    <property type="entry name" value="F-box domain"/>
    <property type="match status" value="1"/>
</dbReference>
<dbReference type="EMBL" id="JAVXUP010001723">
    <property type="protein sequence ID" value="KAK3008740.1"/>
    <property type="molecule type" value="Genomic_DNA"/>
</dbReference>
<dbReference type="Pfam" id="PF00646">
    <property type="entry name" value="F-box"/>
    <property type="match status" value="1"/>
</dbReference>
<dbReference type="AlphaFoldDB" id="A0AA88VHB9"/>
<dbReference type="CDD" id="cd22157">
    <property type="entry name" value="F-box_AtFBW1-like"/>
    <property type="match status" value="1"/>
</dbReference>
<organism evidence="2 3">
    <name type="scientific">Escallonia herrerae</name>
    <dbReference type="NCBI Taxonomy" id="1293975"/>
    <lineage>
        <taxon>Eukaryota</taxon>
        <taxon>Viridiplantae</taxon>
        <taxon>Streptophyta</taxon>
        <taxon>Embryophyta</taxon>
        <taxon>Tracheophyta</taxon>
        <taxon>Spermatophyta</taxon>
        <taxon>Magnoliopsida</taxon>
        <taxon>eudicotyledons</taxon>
        <taxon>Gunneridae</taxon>
        <taxon>Pentapetalae</taxon>
        <taxon>asterids</taxon>
        <taxon>campanulids</taxon>
        <taxon>Escalloniales</taxon>
        <taxon>Escalloniaceae</taxon>
        <taxon>Escallonia</taxon>
    </lineage>
</organism>
<dbReference type="PROSITE" id="PS50181">
    <property type="entry name" value="FBOX"/>
    <property type="match status" value="1"/>
</dbReference>
<name>A0AA88VHB9_9ASTE</name>
<proteinExistence type="predicted"/>
<keyword evidence="3" id="KW-1185">Reference proteome</keyword>
<accession>A0AA88VHB9</accession>
<dbReference type="InterPro" id="IPR001810">
    <property type="entry name" value="F-box_dom"/>
</dbReference>
<feature type="domain" description="F-box" evidence="1">
    <location>
        <begin position="1"/>
        <end position="47"/>
    </location>
</feature>
<dbReference type="PANTHER" id="PTHR31111:SF136">
    <property type="entry name" value="F-BOX ASSOCIATED DOMAIN-CONTAINING PROTEIN"/>
    <property type="match status" value="1"/>
</dbReference>
<evidence type="ECO:0000313" key="3">
    <source>
        <dbReference type="Proteomes" id="UP001188597"/>
    </source>
</evidence>
<dbReference type="InterPro" id="IPR036047">
    <property type="entry name" value="F-box-like_dom_sf"/>
</dbReference>
<comment type="caution">
    <text evidence="2">The sequence shown here is derived from an EMBL/GenBank/DDBJ whole genome shotgun (WGS) entry which is preliminary data.</text>
</comment>